<dbReference type="EMBL" id="JANPWB010000008">
    <property type="protein sequence ID" value="KAJ1161647.1"/>
    <property type="molecule type" value="Genomic_DNA"/>
</dbReference>
<accession>A0AAV7SCC9</accession>
<comment type="caution">
    <text evidence="1">The sequence shown here is derived from an EMBL/GenBank/DDBJ whole genome shotgun (WGS) entry which is preliminary data.</text>
</comment>
<evidence type="ECO:0000313" key="1">
    <source>
        <dbReference type="EMBL" id="KAJ1161647.1"/>
    </source>
</evidence>
<organism evidence="1 2">
    <name type="scientific">Pleurodeles waltl</name>
    <name type="common">Iberian ribbed newt</name>
    <dbReference type="NCBI Taxonomy" id="8319"/>
    <lineage>
        <taxon>Eukaryota</taxon>
        <taxon>Metazoa</taxon>
        <taxon>Chordata</taxon>
        <taxon>Craniata</taxon>
        <taxon>Vertebrata</taxon>
        <taxon>Euteleostomi</taxon>
        <taxon>Amphibia</taxon>
        <taxon>Batrachia</taxon>
        <taxon>Caudata</taxon>
        <taxon>Salamandroidea</taxon>
        <taxon>Salamandridae</taxon>
        <taxon>Pleurodelinae</taxon>
        <taxon>Pleurodeles</taxon>
    </lineage>
</organism>
<evidence type="ECO:0000313" key="2">
    <source>
        <dbReference type="Proteomes" id="UP001066276"/>
    </source>
</evidence>
<protein>
    <submittedName>
        <fullName evidence="1">Uncharacterized protein</fullName>
    </submittedName>
</protein>
<dbReference type="AlphaFoldDB" id="A0AAV7SCC9"/>
<gene>
    <name evidence="1" type="ORF">NDU88_002131</name>
</gene>
<proteinExistence type="predicted"/>
<keyword evidence="2" id="KW-1185">Reference proteome</keyword>
<sequence>MSKAWARGGPVHARPAHLECSWNLYTQWRRNSLRRLLPLSPLGQRVLDSECSDGDPGAGGVQLEFVRQSRGNSWGQLLPLSPVEQRVLNSECSDGDP</sequence>
<reference evidence="1" key="1">
    <citation type="journal article" date="2022" name="bioRxiv">
        <title>Sequencing and chromosome-scale assembly of the giantPleurodeles waltlgenome.</title>
        <authorList>
            <person name="Brown T."/>
            <person name="Elewa A."/>
            <person name="Iarovenko S."/>
            <person name="Subramanian E."/>
            <person name="Araus A.J."/>
            <person name="Petzold A."/>
            <person name="Susuki M."/>
            <person name="Suzuki K.-i.T."/>
            <person name="Hayashi T."/>
            <person name="Toyoda A."/>
            <person name="Oliveira C."/>
            <person name="Osipova E."/>
            <person name="Leigh N.D."/>
            <person name="Simon A."/>
            <person name="Yun M.H."/>
        </authorList>
    </citation>
    <scope>NUCLEOTIDE SEQUENCE</scope>
    <source>
        <strain evidence="1">20211129_DDA</strain>
        <tissue evidence="1">Liver</tissue>
    </source>
</reference>
<dbReference type="Proteomes" id="UP001066276">
    <property type="component" value="Chromosome 4_2"/>
</dbReference>
<name>A0AAV7SCC9_PLEWA</name>